<protein>
    <recommendedName>
        <fullName evidence="3">Reverse transcriptase/retrotransposon-derived protein RNase H-like domain-containing protein</fullName>
    </recommendedName>
</protein>
<dbReference type="Proteomes" id="UP001221898">
    <property type="component" value="Unassembled WGS sequence"/>
</dbReference>
<sequence>MEQIFKDHPCAVIVDDIIVGGKGVQEHNEKTKLNRVKQKQHQQIAFDTLKTCISSPPVLQYCDALQYGLGAACLQDGKLVAYASHIDTN</sequence>
<evidence type="ECO:0008006" key="3">
    <source>
        <dbReference type="Google" id="ProtNLM"/>
    </source>
</evidence>
<evidence type="ECO:0000313" key="1">
    <source>
        <dbReference type="EMBL" id="KAJ8389676.1"/>
    </source>
</evidence>
<dbReference type="AlphaFoldDB" id="A0AAD7RVC3"/>
<name>A0AAD7RVC3_9TELE</name>
<proteinExistence type="predicted"/>
<organism evidence="1 2">
    <name type="scientific">Aldrovandia affinis</name>
    <dbReference type="NCBI Taxonomy" id="143900"/>
    <lineage>
        <taxon>Eukaryota</taxon>
        <taxon>Metazoa</taxon>
        <taxon>Chordata</taxon>
        <taxon>Craniata</taxon>
        <taxon>Vertebrata</taxon>
        <taxon>Euteleostomi</taxon>
        <taxon>Actinopterygii</taxon>
        <taxon>Neopterygii</taxon>
        <taxon>Teleostei</taxon>
        <taxon>Notacanthiformes</taxon>
        <taxon>Halosauridae</taxon>
        <taxon>Aldrovandia</taxon>
    </lineage>
</organism>
<accession>A0AAD7RVC3</accession>
<dbReference type="EMBL" id="JAINUG010000179">
    <property type="protein sequence ID" value="KAJ8389676.1"/>
    <property type="molecule type" value="Genomic_DNA"/>
</dbReference>
<evidence type="ECO:0000313" key="2">
    <source>
        <dbReference type="Proteomes" id="UP001221898"/>
    </source>
</evidence>
<comment type="caution">
    <text evidence="1">The sequence shown here is derived from an EMBL/GenBank/DDBJ whole genome shotgun (WGS) entry which is preliminary data.</text>
</comment>
<keyword evidence="2" id="KW-1185">Reference proteome</keyword>
<dbReference type="SUPFAM" id="SSF56672">
    <property type="entry name" value="DNA/RNA polymerases"/>
    <property type="match status" value="1"/>
</dbReference>
<gene>
    <name evidence="1" type="ORF">AAFF_G00115520</name>
</gene>
<dbReference type="InterPro" id="IPR043502">
    <property type="entry name" value="DNA/RNA_pol_sf"/>
</dbReference>
<reference evidence="1" key="1">
    <citation type="journal article" date="2023" name="Science">
        <title>Genome structures resolve the early diversification of teleost fishes.</title>
        <authorList>
            <person name="Parey E."/>
            <person name="Louis A."/>
            <person name="Montfort J."/>
            <person name="Bouchez O."/>
            <person name="Roques C."/>
            <person name="Iampietro C."/>
            <person name="Lluch J."/>
            <person name="Castinel A."/>
            <person name="Donnadieu C."/>
            <person name="Desvignes T."/>
            <person name="Floi Bucao C."/>
            <person name="Jouanno E."/>
            <person name="Wen M."/>
            <person name="Mejri S."/>
            <person name="Dirks R."/>
            <person name="Jansen H."/>
            <person name="Henkel C."/>
            <person name="Chen W.J."/>
            <person name="Zahm M."/>
            <person name="Cabau C."/>
            <person name="Klopp C."/>
            <person name="Thompson A.W."/>
            <person name="Robinson-Rechavi M."/>
            <person name="Braasch I."/>
            <person name="Lecointre G."/>
            <person name="Bobe J."/>
            <person name="Postlethwait J.H."/>
            <person name="Berthelot C."/>
            <person name="Roest Crollius H."/>
            <person name="Guiguen Y."/>
        </authorList>
    </citation>
    <scope>NUCLEOTIDE SEQUENCE</scope>
    <source>
        <strain evidence="1">NC1722</strain>
    </source>
</reference>